<dbReference type="CDD" id="cd04181">
    <property type="entry name" value="NTP_transferase"/>
    <property type="match status" value="1"/>
</dbReference>
<sequence length="244" mass="28174">MILAAGYATRLYPLTLTRPKPLLDVEGKPIIEYIIERLPREADQIYIVVNEKFYADFLRWFDSYVSDFKKKIKFVNDCSEDENDKLGAIGDLNFVLSRESVQGDILVVAGDNLFTDDLGDFYRTAIVKSEPFLAVYDVGDIEWVKRLSSVSVDDSGRVTFFEEKPLNPKSTLVSTALYYYPKEVVPLVKKYLDEGGSPDQPGRFVEWLYKKKPVYTWRFKKWYDIGTKETLAAAEEYFSSRGRE</sequence>
<organism evidence="2 3">
    <name type="scientific">Candidatus Taylorbacteria bacterium RIFCSPHIGHO2_02_FULL_43_32b</name>
    <dbReference type="NCBI Taxonomy" id="1802306"/>
    <lineage>
        <taxon>Bacteria</taxon>
        <taxon>Candidatus Tayloriibacteriota</taxon>
    </lineage>
</organism>
<accession>A0A1G2MDW2</accession>
<dbReference type="Pfam" id="PF00483">
    <property type="entry name" value="NTP_transferase"/>
    <property type="match status" value="1"/>
</dbReference>
<dbReference type="PANTHER" id="PTHR42883">
    <property type="entry name" value="GLUCOSE-1-PHOSPHATE THYMIDYLTRANSFERASE"/>
    <property type="match status" value="1"/>
</dbReference>
<dbReference type="Gene3D" id="3.90.550.10">
    <property type="entry name" value="Spore Coat Polysaccharide Biosynthesis Protein SpsA, Chain A"/>
    <property type="match status" value="1"/>
</dbReference>
<reference evidence="2 3" key="1">
    <citation type="journal article" date="2016" name="Nat. Commun.">
        <title>Thousands of microbial genomes shed light on interconnected biogeochemical processes in an aquifer system.</title>
        <authorList>
            <person name="Anantharaman K."/>
            <person name="Brown C.T."/>
            <person name="Hug L.A."/>
            <person name="Sharon I."/>
            <person name="Castelle C.J."/>
            <person name="Probst A.J."/>
            <person name="Thomas B.C."/>
            <person name="Singh A."/>
            <person name="Wilkins M.J."/>
            <person name="Karaoz U."/>
            <person name="Brodie E.L."/>
            <person name="Williams K.H."/>
            <person name="Hubbard S.S."/>
            <person name="Banfield J.F."/>
        </authorList>
    </citation>
    <scope>NUCLEOTIDE SEQUENCE [LARGE SCALE GENOMIC DNA]</scope>
</reference>
<dbReference type="InterPro" id="IPR029044">
    <property type="entry name" value="Nucleotide-diphossugar_trans"/>
</dbReference>
<dbReference type="Proteomes" id="UP000177130">
    <property type="component" value="Unassembled WGS sequence"/>
</dbReference>
<dbReference type="STRING" id="1802306.A3C72_03275"/>
<dbReference type="PANTHER" id="PTHR42883:SF2">
    <property type="entry name" value="THYMIDYLYLTRANSFERASE"/>
    <property type="match status" value="1"/>
</dbReference>
<evidence type="ECO:0000259" key="1">
    <source>
        <dbReference type="Pfam" id="PF00483"/>
    </source>
</evidence>
<feature type="domain" description="Nucleotidyl transferase" evidence="1">
    <location>
        <begin position="1"/>
        <end position="236"/>
    </location>
</feature>
<evidence type="ECO:0000313" key="2">
    <source>
        <dbReference type="EMBL" id="OHA22100.1"/>
    </source>
</evidence>
<evidence type="ECO:0000313" key="3">
    <source>
        <dbReference type="Proteomes" id="UP000177130"/>
    </source>
</evidence>
<proteinExistence type="predicted"/>
<gene>
    <name evidence="2" type="ORF">A3C72_03275</name>
</gene>
<dbReference type="AlphaFoldDB" id="A0A1G2MDW2"/>
<protein>
    <recommendedName>
        <fullName evidence="1">Nucleotidyl transferase domain-containing protein</fullName>
    </recommendedName>
</protein>
<name>A0A1G2MDW2_9BACT</name>
<dbReference type="SUPFAM" id="SSF53448">
    <property type="entry name" value="Nucleotide-diphospho-sugar transferases"/>
    <property type="match status" value="1"/>
</dbReference>
<dbReference type="EMBL" id="MHRK01000060">
    <property type="protein sequence ID" value="OHA22100.1"/>
    <property type="molecule type" value="Genomic_DNA"/>
</dbReference>
<dbReference type="InterPro" id="IPR005835">
    <property type="entry name" value="NTP_transferase_dom"/>
</dbReference>
<comment type="caution">
    <text evidence="2">The sequence shown here is derived from an EMBL/GenBank/DDBJ whole genome shotgun (WGS) entry which is preliminary data.</text>
</comment>